<organism evidence="1 2">
    <name type="scientific">Pelomonas nitida</name>
    <dbReference type="NCBI Taxonomy" id="3299027"/>
    <lineage>
        <taxon>Bacteria</taxon>
        <taxon>Pseudomonadati</taxon>
        <taxon>Pseudomonadota</taxon>
        <taxon>Betaproteobacteria</taxon>
        <taxon>Burkholderiales</taxon>
        <taxon>Sphaerotilaceae</taxon>
        <taxon>Roseateles</taxon>
    </lineage>
</organism>
<dbReference type="Pfam" id="PF22000">
    <property type="entry name" value="DUF6929"/>
    <property type="match status" value="1"/>
</dbReference>
<evidence type="ECO:0000313" key="2">
    <source>
        <dbReference type="Proteomes" id="UP001606305"/>
    </source>
</evidence>
<gene>
    <name evidence="1" type="ORF">ACG00X_00330</name>
</gene>
<dbReference type="RefSeq" id="WP_394485809.1">
    <property type="nucleotide sequence ID" value="NZ_JBIGIA010000001.1"/>
</dbReference>
<dbReference type="Proteomes" id="UP001606305">
    <property type="component" value="Unassembled WGS sequence"/>
</dbReference>
<accession>A0ABW7G030</accession>
<proteinExistence type="predicted"/>
<evidence type="ECO:0000313" key="1">
    <source>
        <dbReference type="EMBL" id="MFG6455271.1"/>
    </source>
</evidence>
<reference evidence="1 2" key="1">
    <citation type="submission" date="2024-09" db="EMBL/GenBank/DDBJ databases">
        <title>Novel species of the genus Pelomonas and Roseateles isolated from streams.</title>
        <authorList>
            <person name="Lu H."/>
        </authorList>
    </citation>
    <scope>NUCLEOTIDE SEQUENCE [LARGE SCALE GENOMIC DNA]</scope>
    <source>
        <strain evidence="1 2">BYS96W</strain>
    </source>
</reference>
<keyword evidence="2" id="KW-1185">Reference proteome</keyword>
<name>A0ABW7G030_9BURK</name>
<comment type="caution">
    <text evidence="1">The sequence shown here is derived from an EMBL/GenBank/DDBJ whole genome shotgun (WGS) entry which is preliminary data.</text>
</comment>
<protein>
    <submittedName>
        <fullName evidence="1">DUF6929 family protein</fullName>
    </submittedName>
</protein>
<dbReference type="InterPro" id="IPR053851">
    <property type="entry name" value="DUF6929"/>
</dbReference>
<sequence>MLVAKALRELHVSCPSGREHVSAASGLVRVGDRLFVVADDENSLGMFNLERDEAGTLMRLFPGELPSAPKARKAAKPDLESLALLPAFASFPYGALLALGSGSRKQRQRGALLPLGADGSSSEAAKEIDLTDFYSPLRAKYDQLNIEGAFVGKDQFFLLQRGNQTGPENALIGFDWTQTEEWLRGVGPVPRPMSSKTFNLGDIDGVPLCFTDGAVLPDGGWVFCAAAEATSDNYADGPCRGSAVGVVTADGQLQAVMPLSLKCKTEGIAVTVEDGRMQLLMVTDADDPDSAALLLAATLELARP</sequence>
<dbReference type="EMBL" id="JBIGIA010000001">
    <property type="protein sequence ID" value="MFG6455271.1"/>
    <property type="molecule type" value="Genomic_DNA"/>
</dbReference>